<dbReference type="GO" id="GO:0022857">
    <property type="term" value="F:transmembrane transporter activity"/>
    <property type="evidence" value="ECO:0007669"/>
    <property type="project" value="UniProtKB-UniRule"/>
</dbReference>
<feature type="transmembrane region" description="Helical" evidence="2">
    <location>
        <begin position="609"/>
        <end position="628"/>
    </location>
</feature>
<feature type="transmembrane region" description="Helical" evidence="2">
    <location>
        <begin position="242"/>
        <end position="267"/>
    </location>
</feature>
<feature type="transmembrane region" description="Helical" evidence="2">
    <location>
        <begin position="279"/>
        <end position="304"/>
    </location>
</feature>
<feature type="transmembrane region" description="Helical" evidence="2">
    <location>
        <begin position="145"/>
        <end position="162"/>
    </location>
</feature>
<dbReference type="Proteomes" id="UP000438983">
    <property type="component" value="Chromosome"/>
</dbReference>
<gene>
    <name evidence="4" type="ORF">GQA94_19460</name>
</gene>
<dbReference type="PANTHER" id="PTHR43849">
    <property type="entry name" value="BLL3936 PROTEIN"/>
    <property type="match status" value="1"/>
</dbReference>
<accession>A0A6I6LTQ9</accession>
<feature type="transmembrane region" description="Helical" evidence="2">
    <location>
        <begin position="383"/>
        <end position="399"/>
    </location>
</feature>
<evidence type="ECO:0000256" key="1">
    <source>
        <dbReference type="RuleBase" id="RU369079"/>
    </source>
</evidence>
<feature type="transmembrane region" description="Helical" evidence="2">
    <location>
        <begin position="91"/>
        <end position="108"/>
    </location>
</feature>
<feature type="transmembrane region" description="Helical" evidence="2">
    <location>
        <begin position="451"/>
        <end position="473"/>
    </location>
</feature>
<feature type="domain" description="TRAP C4-dicarboxylate transport system permease DctM subunit" evidence="3">
    <location>
        <begin position="134"/>
        <end position="566"/>
    </location>
</feature>
<feature type="transmembrane region" description="Helical" evidence="2">
    <location>
        <begin position="28"/>
        <end position="54"/>
    </location>
</feature>
<dbReference type="InterPro" id="IPR011853">
    <property type="entry name" value="TRAP_DctM-Dct_fused"/>
</dbReference>
<dbReference type="Pfam" id="PF06808">
    <property type="entry name" value="DctM"/>
    <property type="match status" value="1"/>
</dbReference>
<dbReference type="AlphaFoldDB" id="A0A6I6LTQ9"/>
<feature type="transmembrane region" description="Helical" evidence="2">
    <location>
        <begin position="573"/>
        <end position="597"/>
    </location>
</feature>
<dbReference type="OrthoDB" id="9759894at2"/>
<name>A0A6I6LTQ9_STUST</name>
<keyword evidence="1" id="KW-0813">Transport</keyword>
<feature type="transmembrane region" description="Helical" evidence="2">
    <location>
        <begin position="547"/>
        <end position="567"/>
    </location>
</feature>
<feature type="transmembrane region" description="Helical" evidence="2">
    <location>
        <begin position="220"/>
        <end position="236"/>
    </location>
</feature>
<dbReference type="NCBIfam" id="TIGR02123">
    <property type="entry name" value="TRAP_fused"/>
    <property type="match status" value="1"/>
</dbReference>
<dbReference type="GO" id="GO:0005886">
    <property type="term" value="C:plasma membrane"/>
    <property type="evidence" value="ECO:0007669"/>
    <property type="project" value="UniProtKB-SubCell"/>
</dbReference>
<evidence type="ECO:0000313" key="5">
    <source>
        <dbReference type="Proteomes" id="UP000438983"/>
    </source>
</evidence>
<comment type="subcellular location">
    <subcellularLocation>
        <location evidence="1">Cell inner membrane</location>
        <topology evidence="1">Multi-pass membrane protein</topology>
    </subcellularLocation>
</comment>
<evidence type="ECO:0000259" key="3">
    <source>
        <dbReference type="Pfam" id="PF06808"/>
    </source>
</evidence>
<dbReference type="RefSeq" id="WP_158189552.1">
    <property type="nucleotide sequence ID" value="NZ_CP046902.1"/>
</dbReference>
<evidence type="ECO:0000313" key="4">
    <source>
        <dbReference type="EMBL" id="QGZ32117.1"/>
    </source>
</evidence>
<keyword evidence="2" id="KW-0812">Transmembrane</keyword>
<feature type="transmembrane region" description="Helical" evidence="2">
    <location>
        <begin position="194"/>
        <end position="213"/>
    </location>
</feature>
<feature type="transmembrane region" description="Helical" evidence="2">
    <location>
        <begin position="361"/>
        <end position="377"/>
    </location>
</feature>
<keyword evidence="2" id="KW-0472">Membrane</keyword>
<proteinExistence type="predicted"/>
<organism evidence="4 5">
    <name type="scientific">Stutzerimonas stutzeri</name>
    <name type="common">Pseudomonas stutzeri</name>
    <dbReference type="NCBI Taxonomy" id="316"/>
    <lineage>
        <taxon>Bacteria</taxon>
        <taxon>Pseudomonadati</taxon>
        <taxon>Pseudomonadota</taxon>
        <taxon>Gammaproteobacteria</taxon>
        <taxon>Pseudomonadales</taxon>
        <taxon>Pseudomonadaceae</taxon>
        <taxon>Stutzerimonas</taxon>
    </lineage>
</organism>
<keyword evidence="1" id="KW-0997">Cell inner membrane</keyword>
<dbReference type="EMBL" id="CP046902">
    <property type="protein sequence ID" value="QGZ32117.1"/>
    <property type="molecule type" value="Genomic_DNA"/>
</dbReference>
<feature type="transmembrane region" description="Helical" evidence="2">
    <location>
        <begin position="420"/>
        <end position="439"/>
    </location>
</feature>
<comment type="function">
    <text evidence="1">Part of the tripartite ATP-independent periplasmic (TRAP) transport system.</text>
</comment>
<feature type="transmembrane region" description="Helical" evidence="2">
    <location>
        <begin position="509"/>
        <end position="535"/>
    </location>
</feature>
<keyword evidence="2" id="KW-1133">Transmembrane helix</keyword>
<dbReference type="InterPro" id="IPR010656">
    <property type="entry name" value="DctM"/>
</dbReference>
<dbReference type="PANTHER" id="PTHR43849:SF2">
    <property type="entry name" value="BLL3936 PROTEIN"/>
    <property type="match status" value="1"/>
</dbReference>
<evidence type="ECO:0000256" key="2">
    <source>
        <dbReference type="SAM" id="Phobius"/>
    </source>
</evidence>
<sequence length="667" mass="70754">MNATTDPAPQNLGEQISRVRVLPPSLRWLPGTVTVLLTLLTLDYLFNLGLLTVVTGLETQFYYAVVALLLPLVFLLWPARASGQDKPVPGYDYLLFIAAVVVAGYFVVKAETILERGWGFDAPAQAVWMSYAFWLLILEAARRAGGWPIALIAALFSCYPMFADVVPGPIQGFASTLEQTAIYHTMSTESVMGVPLQAFAGLVIGFLIFGVVLQKTGGGAFFINLAFALLGHVRGGPAKVSIFASGLMGSMSGSVITNVLTTGVLSIPAMRRIGMSRSFAGGVEACASTGGVLMPPVMGATAFVMAMFLDVPYGEVALAAVIPSVLYFLGLFIQIDAYAARANIKGIPRHELPSVKETLKDGWYFIFVFALLVWMLLVMQREAVAPFYATALLLVINQFSRKHRWGWAQLRDTLGSAAKLFAELIAILTAVGMLVGALSMTGLSGTIANDFIHLAGGNVVLLLIMGALTSFALGIGMTVTAAYIFLAVALAPALIQGGGMDPMAVHMFILYWGMLSFITPPVALGAFAAATLAGARPMVTGLQAMRLGSVIYFIPFLFVLNPALLMRGPAWEIALVFCQAVVGIILFASAMQGYLIGVGRLGHNRATEALNRTLILFAGLCLALPGGGPIPFTHLQLLMAGVAAALPAIGLARWSQQRSAASHSPAA</sequence>
<keyword evidence="1" id="KW-1003">Cell membrane</keyword>
<feature type="transmembrane region" description="Helical" evidence="2">
    <location>
        <begin position="316"/>
        <end position="340"/>
    </location>
</feature>
<protein>
    <submittedName>
        <fullName evidence="4">TRAP transporter fused permease subunit</fullName>
    </submittedName>
</protein>
<reference evidence="4 5" key="1">
    <citation type="submission" date="2019-12" db="EMBL/GenBank/DDBJ databases">
        <title>Complete genome sequence of Pseudomonas stutzeri.</title>
        <authorList>
            <person name="Lim S.R."/>
            <person name="Kim J.H."/>
        </authorList>
    </citation>
    <scope>NUCLEOTIDE SEQUENCE [LARGE SCALE GENOMIC DNA]</scope>
    <source>
        <strain evidence="4 5">PM101005</strain>
    </source>
</reference>
<feature type="transmembrane region" description="Helical" evidence="2">
    <location>
        <begin position="480"/>
        <end position="497"/>
    </location>
</feature>
<feature type="transmembrane region" description="Helical" evidence="2">
    <location>
        <begin position="60"/>
        <end position="79"/>
    </location>
</feature>
<feature type="transmembrane region" description="Helical" evidence="2">
    <location>
        <begin position="634"/>
        <end position="654"/>
    </location>
</feature>